<comment type="catalytic activity">
    <reaction evidence="13">
        <text>a lipid A disaccharide + ATP = a lipid IVA + ADP + H(+)</text>
        <dbReference type="Rhea" id="RHEA:67840"/>
        <dbReference type="ChEBI" id="CHEBI:15378"/>
        <dbReference type="ChEBI" id="CHEBI:30616"/>
        <dbReference type="ChEBI" id="CHEBI:176343"/>
        <dbReference type="ChEBI" id="CHEBI:176425"/>
        <dbReference type="ChEBI" id="CHEBI:456216"/>
        <dbReference type="EC" id="2.7.1.130"/>
    </reaction>
</comment>
<dbReference type="Proteomes" id="UP001234343">
    <property type="component" value="Unassembled WGS sequence"/>
</dbReference>
<keyword evidence="16" id="KW-1185">Reference proteome</keyword>
<organism evidence="15 16">
    <name type="scientific">Alteromonas arenosi</name>
    <dbReference type="NCBI Taxonomy" id="3055817"/>
    <lineage>
        <taxon>Bacteria</taxon>
        <taxon>Pseudomonadati</taxon>
        <taxon>Pseudomonadota</taxon>
        <taxon>Gammaproteobacteria</taxon>
        <taxon>Alteromonadales</taxon>
        <taxon>Alteromonadaceae</taxon>
        <taxon>Alteromonas/Salinimonas group</taxon>
        <taxon>Alteromonas</taxon>
    </lineage>
</organism>
<keyword evidence="14" id="KW-0812">Transmembrane</keyword>
<dbReference type="EC" id="2.7.1.130" evidence="3 13"/>
<dbReference type="NCBIfam" id="TIGR00682">
    <property type="entry name" value="lpxK"/>
    <property type="match status" value="1"/>
</dbReference>
<comment type="pathway">
    <text evidence="2 13">Glycolipid biosynthesis; lipid IV(A) biosynthesis; lipid IV(A) from (3R)-3-hydroxytetradecanoyl-[acyl-carrier-protein] and UDP-N-acetyl-alpha-D-glucosamine: step 6/6.</text>
</comment>
<evidence type="ECO:0000256" key="4">
    <source>
        <dbReference type="ARBA" id="ARBA00016436"/>
    </source>
</evidence>
<evidence type="ECO:0000256" key="5">
    <source>
        <dbReference type="ARBA" id="ARBA00022516"/>
    </source>
</evidence>
<comment type="caution">
    <text evidence="15">The sequence shown here is derived from an EMBL/GenBank/DDBJ whole genome shotgun (WGS) entry which is preliminary data.</text>
</comment>
<evidence type="ECO:0000256" key="9">
    <source>
        <dbReference type="ARBA" id="ARBA00022777"/>
    </source>
</evidence>
<dbReference type="PANTHER" id="PTHR42724:SF1">
    <property type="entry name" value="TETRAACYLDISACCHARIDE 4'-KINASE, MITOCHONDRIAL-RELATED"/>
    <property type="match status" value="1"/>
</dbReference>
<evidence type="ECO:0000256" key="6">
    <source>
        <dbReference type="ARBA" id="ARBA00022556"/>
    </source>
</evidence>
<keyword evidence="7 13" id="KW-0808">Transferase</keyword>
<evidence type="ECO:0000256" key="2">
    <source>
        <dbReference type="ARBA" id="ARBA00004870"/>
    </source>
</evidence>
<dbReference type="RefSeq" id="WP_289364953.1">
    <property type="nucleotide sequence ID" value="NZ_JAUCBP010000007.1"/>
</dbReference>
<reference evidence="15 16" key="1">
    <citation type="submission" date="2023-06" db="EMBL/GenBank/DDBJ databases">
        <title>Alteromonas sp. ASW11-36 isolated from intertidal sand.</title>
        <authorList>
            <person name="Li Y."/>
        </authorList>
    </citation>
    <scope>NUCLEOTIDE SEQUENCE [LARGE SCALE GENOMIC DNA]</scope>
    <source>
        <strain evidence="15 16">ASW11-36</strain>
    </source>
</reference>
<proteinExistence type="inferred from homology"/>
<evidence type="ECO:0000256" key="10">
    <source>
        <dbReference type="ARBA" id="ARBA00022840"/>
    </source>
</evidence>
<dbReference type="HAMAP" id="MF_00409">
    <property type="entry name" value="LpxK"/>
    <property type="match status" value="1"/>
</dbReference>
<comment type="function">
    <text evidence="1 13">Transfers the gamma-phosphate of ATP to the 4'-position of a tetraacyldisaccharide 1-phosphate intermediate (termed DS-1-P) to form tetraacyldisaccharide 1,4'-bis-phosphate (lipid IVA).</text>
</comment>
<keyword evidence="14" id="KW-1133">Transmembrane helix</keyword>
<feature type="binding site" evidence="13">
    <location>
        <begin position="60"/>
        <end position="67"/>
    </location>
    <ligand>
        <name>ATP</name>
        <dbReference type="ChEBI" id="CHEBI:30616"/>
    </ligand>
</feature>
<dbReference type="EMBL" id="JAUCBP010000007">
    <property type="protein sequence ID" value="MDM7860663.1"/>
    <property type="molecule type" value="Genomic_DNA"/>
</dbReference>
<comment type="similarity">
    <text evidence="13">Belongs to the LpxK family.</text>
</comment>
<dbReference type="GO" id="GO:0009029">
    <property type="term" value="F:lipid-A 4'-kinase activity"/>
    <property type="evidence" value="ECO:0007669"/>
    <property type="project" value="UniProtKB-EC"/>
</dbReference>
<feature type="transmembrane region" description="Helical" evidence="14">
    <location>
        <begin position="17"/>
        <end position="38"/>
    </location>
</feature>
<keyword evidence="10 13" id="KW-0067">ATP-binding</keyword>
<keyword evidence="8 13" id="KW-0547">Nucleotide-binding</keyword>
<evidence type="ECO:0000256" key="13">
    <source>
        <dbReference type="HAMAP-Rule" id="MF_00409"/>
    </source>
</evidence>
<protein>
    <recommendedName>
        <fullName evidence="4 13">Tetraacyldisaccharide 4'-kinase</fullName>
        <ecNumber evidence="3 13">2.7.1.130</ecNumber>
    </recommendedName>
    <alternativeName>
        <fullName evidence="12 13">Lipid A 4'-kinase</fullName>
    </alternativeName>
</protein>
<evidence type="ECO:0000256" key="3">
    <source>
        <dbReference type="ARBA" id="ARBA00012071"/>
    </source>
</evidence>
<dbReference type="Pfam" id="PF02606">
    <property type="entry name" value="LpxK"/>
    <property type="match status" value="1"/>
</dbReference>
<name>A0ABT7SWU9_9ALTE</name>
<evidence type="ECO:0000256" key="11">
    <source>
        <dbReference type="ARBA" id="ARBA00023098"/>
    </source>
</evidence>
<dbReference type="InterPro" id="IPR003758">
    <property type="entry name" value="LpxK"/>
</dbReference>
<keyword evidence="6 13" id="KW-0441">Lipid A biosynthesis</keyword>
<gene>
    <name evidence="13 15" type="primary">lpxK</name>
    <name evidence="15" type="ORF">QTP81_08650</name>
</gene>
<evidence type="ECO:0000256" key="8">
    <source>
        <dbReference type="ARBA" id="ARBA00022741"/>
    </source>
</evidence>
<evidence type="ECO:0000256" key="1">
    <source>
        <dbReference type="ARBA" id="ARBA00002274"/>
    </source>
</evidence>
<evidence type="ECO:0000256" key="12">
    <source>
        <dbReference type="ARBA" id="ARBA00029757"/>
    </source>
</evidence>
<keyword evidence="14" id="KW-0472">Membrane</keyword>
<sequence>MSFQQRLECAWYGTDRWVYIFAPLTLLFALISGVRRWAYQAGILKSSKPPVPVIVVGNISVGGNGKTPVVLAIAEYLTAQGFQVGVLSRGYGGTQTQFPYLLKPDDQPALVGDEPALLARRLATPVVIDPRRARGANHLYELGCDVIVCDDGLQHYALGRDIEWIVMDERQLGNGLLLPMGPLREGPARLKRVNGIVLNGDFTCAYSGKASHSMTLAADSFVNVADSSKVIAVDQFITRYNNVDAICAIGNPRRFYTTLERVGVTIAERKSFADHHQYVEGDIPQHTVVMTEKDAVKCHSFAHQGCWYLRVNAQLPEEFYTTLLAQVREVE</sequence>
<accession>A0ABT7SWU9</accession>
<dbReference type="InterPro" id="IPR027417">
    <property type="entry name" value="P-loop_NTPase"/>
</dbReference>
<evidence type="ECO:0000313" key="15">
    <source>
        <dbReference type="EMBL" id="MDM7860663.1"/>
    </source>
</evidence>
<dbReference type="PANTHER" id="PTHR42724">
    <property type="entry name" value="TETRAACYLDISACCHARIDE 4'-KINASE"/>
    <property type="match status" value="1"/>
</dbReference>
<keyword evidence="5 13" id="KW-0444">Lipid biosynthesis</keyword>
<evidence type="ECO:0000256" key="7">
    <source>
        <dbReference type="ARBA" id="ARBA00022679"/>
    </source>
</evidence>
<keyword evidence="11 13" id="KW-0443">Lipid metabolism</keyword>
<evidence type="ECO:0000313" key="16">
    <source>
        <dbReference type="Proteomes" id="UP001234343"/>
    </source>
</evidence>
<dbReference type="SUPFAM" id="SSF52540">
    <property type="entry name" value="P-loop containing nucleoside triphosphate hydrolases"/>
    <property type="match status" value="1"/>
</dbReference>
<evidence type="ECO:0000256" key="14">
    <source>
        <dbReference type="SAM" id="Phobius"/>
    </source>
</evidence>
<keyword evidence="9 13" id="KW-0418">Kinase</keyword>